<dbReference type="InterPro" id="IPR016441">
    <property type="entry name" value="Tti1"/>
</dbReference>
<dbReference type="PIRSF" id="PIRSF005250">
    <property type="entry name" value="UCP005250"/>
    <property type="match status" value="1"/>
</dbReference>
<dbReference type="SUPFAM" id="SSF48371">
    <property type="entry name" value="ARM repeat"/>
    <property type="match status" value="1"/>
</dbReference>
<evidence type="ECO:0000256" key="1">
    <source>
        <dbReference type="SAM" id="MobiDB-lite"/>
    </source>
</evidence>
<dbReference type="AlphaFoldDB" id="A0A9P7Z0Z6"/>
<proteinExistence type="predicted"/>
<evidence type="ECO:0000313" key="4">
    <source>
        <dbReference type="EMBL" id="KAG9243337.1"/>
    </source>
</evidence>
<dbReference type="Pfam" id="PF24173">
    <property type="entry name" value="TPR_TTI1_N"/>
    <property type="match status" value="1"/>
</dbReference>
<accession>A0A9P7Z0Z6</accession>
<protein>
    <submittedName>
        <fullName evidence="4">Armadillo-type protein</fullName>
    </submittedName>
</protein>
<dbReference type="EMBL" id="MU253986">
    <property type="protein sequence ID" value="KAG9243337.1"/>
    <property type="molecule type" value="Genomic_DNA"/>
</dbReference>
<dbReference type="Pfam" id="PF21547">
    <property type="entry name" value="TTI1"/>
    <property type="match status" value="1"/>
</dbReference>
<dbReference type="InterPro" id="IPR011989">
    <property type="entry name" value="ARM-like"/>
</dbReference>
<evidence type="ECO:0000259" key="3">
    <source>
        <dbReference type="Pfam" id="PF24181"/>
    </source>
</evidence>
<dbReference type="Pfam" id="PF24181">
    <property type="entry name" value="TPR_TTI1_C"/>
    <property type="match status" value="1"/>
</dbReference>
<dbReference type="Proteomes" id="UP000887226">
    <property type="component" value="Unassembled WGS sequence"/>
</dbReference>
<name>A0A9P7Z0Z6_9HELO</name>
<evidence type="ECO:0000313" key="5">
    <source>
        <dbReference type="Proteomes" id="UP000887226"/>
    </source>
</evidence>
<dbReference type="InterPro" id="IPR016024">
    <property type="entry name" value="ARM-type_fold"/>
</dbReference>
<dbReference type="GO" id="GO:0005737">
    <property type="term" value="C:cytoplasm"/>
    <property type="evidence" value="ECO:0007669"/>
    <property type="project" value="TreeGrafter"/>
</dbReference>
<sequence>MDSRARTTRNELFQELKPRCIELSQLALKSDGSPTSSKSLVQSTKKLLAVLRGKCERTDGVFDEKLADYVFFPLSQILQKNKKYTDSLSEVTIKCLAILLQYGWRKAIALDLAKQLLMLLTFVAGGVPGQAAELVPEELMVDAFVSLTALLRDLSHTPGGASCLVETATIPALGHCVAVMLDGITKGPSANAQIQALSALGAVWRCVKDLQTLSTFIPATISALTKCLMPSTGSRRSKKTIVTALEVLEHVLVTILSDIRTRTMTDEGKSTNTEPKNLTKAWLKATTGQIKLALSNIIRLRRHDSEEVRNALNKMCLTILDQCHDTFSESAPMLIETCMTLGSIDGEEGPGNTSLIDLATIHSDLGELIKTTIYNWVTSLPRIMQSNDETAKHIALNQLSQAQKLVTDLKLDSSILEDALVNSLRDSVTVSVEQSIVTVAKGVQEAEFDLDSQAAISLVSEKASSTYFRPIVMPEQSRKDTRIQLAQLLNTVGTREAKIKMSSEMLEYARGGSSGASLLSALWLSAQLLKSATYQSQDMDDFFSSAVTSSDEQEIVNQELFYLSLSTLSNADMDTDWRLQAIALEIVASTAESMKEGFRAELVDSLYPIAQLLGSPAPQLREHAITCLNIVSSSCGYPDASELIIDNVDYMVNAVSLRLNTFDISPQTPQVLIMMIRLTGPKLLLYLDDVVGSIFAALDNFHGYPRLVEVLFSVLSEIVSVGSKSNTLLPDIEQISHLKMPPPMPTIDYIIALITRKPSIDDEEPLTHEAVPQKPWKSAKALLDEAQSPPEEDEAEADQPIEIAKPPPTKTFTMLQNITRLGQHYLTNPSPILRAKLLTLISTAASSLQNDEDAFLPLVNDIWPVVIARLYDDEPFVAIRAAETISAICRAAGDFLASRIADEAPALLRQARRARERFESEEKRGTERGKYGEGSKMWDAMIKLMIAVVGFVKVDEDVFDEVVEVLSSVVMRKGVREVLEAINADAVWLKVYAMGREERERKLEKPVVDGFVFAELEVMFV</sequence>
<organism evidence="4 5">
    <name type="scientific">Calycina marina</name>
    <dbReference type="NCBI Taxonomy" id="1763456"/>
    <lineage>
        <taxon>Eukaryota</taxon>
        <taxon>Fungi</taxon>
        <taxon>Dikarya</taxon>
        <taxon>Ascomycota</taxon>
        <taxon>Pezizomycotina</taxon>
        <taxon>Leotiomycetes</taxon>
        <taxon>Helotiales</taxon>
        <taxon>Pezizellaceae</taxon>
        <taxon>Calycina</taxon>
    </lineage>
</organism>
<dbReference type="Gene3D" id="1.25.10.10">
    <property type="entry name" value="Leucine-rich Repeat Variant"/>
    <property type="match status" value="1"/>
</dbReference>
<dbReference type="InterPro" id="IPR057566">
    <property type="entry name" value="TPR_TTI1_N"/>
</dbReference>
<gene>
    <name evidence="4" type="ORF">BJ878DRAFT_481201</name>
</gene>
<dbReference type="PANTHER" id="PTHR18460:SF3">
    <property type="entry name" value="TELO2-INTERACTING PROTEIN 1 HOMOLOG"/>
    <property type="match status" value="1"/>
</dbReference>
<feature type="domain" description="TTI1 C-terminal TPR" evidence="3">
    <location>
        <begin position="784"/>
        <end position="966"/>
    </location>
</feature>
<dbReference type="OrthoDB" id="49511at2759"/>
<comment type="caution">
    <text evidence="4">The sequence shown here is derived from an EMBL/GenBank/DDBJ whole genome shotgun (WGS) entry which is preliminary data.</text>
</comment>
<dbReference type="InterPro" id="IPR057567">
    <property type="entry name" value="TPR_TTI1_C"/>
</dbReference>
<keyword evidence="5" id="KW-1185">Reference proteome</keyword>
<feature type="compositionally biased region" description="Acidic residues" evidence="1">
    <location>
        <begin position="790"/>
        <end position="799"/>
    </location>
</feature>
<dbReference type="InterPro" id="IPR052587">
    <property type="entry name" value="TELO2-interacting_protein_1"/>
</dbReference>
<dbReference type="InterPro" id="IPR049362">
    <property type="entry name" value="TTI1_rpt"/>
</dbReference>
<dbReference type="PANTHER" id="PTHR18460">
    <property type="entry name" value="TEL2 INTERACTING PROTEIN 1 TTI1 FAMILY MEMBER"/>
    <property type="match status" value="1"/>
</dbReference>
<feature type="region of interest" description="Disordered" evidence="1">
    <location>
        <begin position="782"/>
        <end position="808"/>
    </location>
</feature>
<feature type="domain" description="TTI1 N-terminal TPR" evidence="2">
    <location>
        <begin position="13"/>
        <end position="341"/>
    </location>
</feature>
<evidence type="ECO:0000259" key="2">
    <source>
        <dbReference type="Pfam" id="PF24173"/>
    </source>
</evidence>
<reference evidence="4" key="1">
    <citation type="journal article" date="2021" name="IMA Fungus">
        <title>Genomic characterization of three marine fungi, including Emericellopsis atlantica sp. nov. with signatures of a generalist lifestyle and marine biomass degradation.</title>
        <authorList>
            <person name="Hagestad O.C."/>
            <person name="Hou L."/>
            <person name="Andersen J.H."/>
            <person name="Hansen E.H."/>
            <person name="Altermark B."/>
            <person name="Li C."/>
            <person name="Kuhnert E."/>
            <person name="Cox R.J."/>
            <person name="Crous P.W."/>
            <person name="Spatafora J.W."/>
            <person name="Lail K."/>
            <person name="Amirebrahimi M."/>
            <person name="Lipzen A."/>
            <person name="Pangilinan J."/>
            <person name="Andreopoulos W."/>
            <person name="Hayes R.D."/>
            <person name="Ng V."/>
            <person name="Grigoriev I.V."/>
            <person name="Jackson S.A."/>
            <person name="Sutton T.D.S."/>
            <person name="Dobson A.D.W."/>
            <person name="Rama T."/>
        </authorList>
    </citation>
    <scope>NUCLEOTIDE SEQUENCE</scope>
    <source>
        <strain evidence="4">TRa3180A</strain>
    </source>
</reference>